<keyword evidence="2" id="KW-1185">Reference proteome</keyword>
<reference evidence="1" key="2">
    <citation type="submission" date="2020-05" db="UniProtKB">
        <authorList>
            <consortium name="EnsemblMetazoa"/>
        </authorList>
    </citation>
    <scope>IDENTIFICATION</scope>
    <source>
        <strain evidence="1">IAEA</strain>
    </source>
</reference>
<reference evidence="2" key="1">
    <citation type="submission" date="2014-03" db="EMBL/GenBank/DDBJ databases">
        <authorList>
            <person name="Aksoy S."/>
            <person name="Warren W."/>
            <person name="Wilson R.K."/>
        </authorList>
    </citation>
    <scope>NUCLEOTIDE SEQUENCE [LARGE SCALE GENOMIC DNA]</scope>
    <source>
        <strain evidence="2">IAEA</strain>
    </source>
</reference>
<proteinExistence type="predicted"/>
<protein>
    <submittedName>
        <fullName evidence="1">Uncharacterized protein</fullName>
    </submittedName>
</protein>
<sequence>MILENEETLKTSLSFVFALTELLAPVIPRARFKTNKTVALSLIYRNTISVGYSVNAIDSVAALLKPFKFVVGARQSAVVVAAKHKSEVRQLIDDDNIPETARFKMNKLRAVLMTGLRITAITTNILPRAPNIIKILHYALPLIYQLNAKEEFSFKKNRPSKRSVICETRKMEVGGGKLTLLSLKMVLNVRKDI</sequence>
<dbReference type="EnsemblMetazoa" id="GPAI023993-RA">
    <property type="protein sequence ID" value="GPAI023993-PA"/>
    <property type="gene ID" value="GPAI023993"/>
</dbReference>
<organism evidence="1 2">
    <name type="scientific">Glossina pallidipes</name>
    <name type="common">Tsetse fly</name>
    <dbReference type="NCBI Taxonomy" id="7398"/>
    <lineage>
        <taxon>Eukaryota</taxon>
        <taxon>Metazoa</taxon>
        <taxon>Ecdysozoa</taxon>
        <taxon>Arthropoda</taxon>
        <taxon>Hexapoda</taxon>
        <taxon>Insecta</taxon>
        <taxon>Pterygota</taxon>
        <taxon>Neoptera</taxon>
        <taxon>Endopterygota</taxon>
        <taxon>Diptera</taxon>
        <taxon>Brachycera</taxon>
        <taxon>Muscomorpha</taxon>
        <taxon>Hippoboscoidea</taxon>
        <taxon>Glossinidae</taxon>
        <taxon>Glossina</taxon>
    </lineage>
</organism>
<evidence type="ECO:0000313" key="1">
    <source>
        <dbReference type="EnsemblMetazoa" id="GPAI023993-PA"/>
    </source>
</evidence>
<dbReference type="Proteomes" id="UP000092445">
    <property type="component" value="Unassembled WGS sequence"/>
</dbReference>
<dbReference type="VEuPathDB" id="VectorBase:GPAI023993"/>
<dbReference type="AlphaFoldDB" id="A0A1A9ZT00"/>
<evidence type="ECO:0000313" key="2">
    <source>
        <dbReference type="Proteomes" id="UP000092445"/>
    </source>
</evidence>
<name>A0A1A9ZT00_GLOPL</name>
<accession>A0A1A9ZT00</accession>